<name>Q2Z0A5_9PROT</name>
<dbReference type="GO" id="GO:0034045">
    <property type="term" value="C:phagophore assembly site membrane"/>
    <property type="evidence" value="ECO:0007669"/>
    <property type="project" value="TreeGrafter"/>
</dbReference>
<protein>
    <recommendedName>
        <fullName evidence="7">Protein kinase domain-containing protein</fullName>
    </recommendedName>
</protein>
<dbReference type="EMBL" id="AJ937761">
    <property type="protein sequence ID" value="CAI78495.1"/>
    <property type="molecule type" value="Genomic_DNA"/>
</dbReference>
<dbReference type="InterPro" id="IPR017441">
    <property type="entry name" value="Protein_kinase_ATP_BS"/>
</dbReference>
<reference evidence="8" key="1">
    <citation type="journal article" date="2005" name="Environ. Microbiol.">
        <title>Lateral gene transfer and phylogenetic assignment of environmental fosmid clones.</title>
        <authorList>
            <person name="Nesbo C.L."/>
            <person name="Boucher Y."/>
            <person name="Dlutek M."/>
            <person name="Doolittle F.W."/>
        </authorList>
    </citation>
    <scope>NUCLEOTIDE SEQUENCE</scope>
</reference>
<dbReference type="InterPro" id="IPR045269">
    <property type="entry name" value="Atg1-like"/>
</dbReference>
<dbReference type="SUPFAM" id="SSF56112">
    <property type="entry name" value="Protein kinase-like (PK-like)"/>
    <property type="match status" value="1"/>
</dbReference>
<evidence type="ECO:0000256" key="6">
    <source>
        <dbReference type="SAM" id="MobiDB-lite"/>
    </source>
</evidence>
<evidence type="ECO:0000256" key="1">
    <source>
        <dbReference type="ARBA" id="ARBA00022679"/>
    </source>
</evidence>
<dbReference type="SMART" id="SM00220">
    <property type="entry name" value="S_TKc"/>
    <property type="match status" value="1"/>
</dbReference>
<keyword evidence="2 5" id="KW-0547">Nucleotide-binding</keyword>
<accession>Q2Z0A5</accession>
<dbReference type="InterPro" id="IPR008271">
    <property type="entry name" value="Ser/Thr_kinase_AS"/>
</dbReference>
<dbReference type="CDD" id="cd14014">
    <property type="entry name" value="STKc_PknB_like"/>
    <property type="match status" value="1"/>
</dbReference>
<sequence>MGGKPGHARGHEWRENKYRLRCKLVRSRHGFSGLPAQRKDNRRSTMATQPNQALPNGYRLNEYTIVRKIGGGGFSMVYLARDENNQSVAIKEYLPGQLVLRTEGSVIVQANSTENNNIFRHGMKCFFEEGRALARIDHPNVIRVTNFFRANDTVYMVMRFERGKTLQQHIQANRGSIRESFIRRVFAQLLNGLREVHTHKLLHLDIKPSNLYIRLDGSPVLIDFGAARQTLTQEESKLQPMYTPGFAAPEQYHNRERLGPWSDVYSVGASLYACLAGYPPQSADARLINDKLVPATVNWKGAYSDQLLETIDHCLKLNYMERPQSVFSLQKVLMDRTAMAPPRPSFLSSIKRSLSKDLF</sequence>
<dbReference type="GO" id="GO:0004674">
    <property type="term" value="F:protein serine/threonine kinase activity"/>
    <property type="evidence" value="ECO:0007669"/>
    <property type="project" value="InterPro"/>
</dbReference>
<dbReference type="Pfam" id="PF00069">
    <property type="entry name" value="Pkinase"/>
    <property type="match status" value="1"/>
</dbReference>
<evidence type="ECO:0000259" key="7">
    <source>
        <dbReference type="PROSITE" id="PS50011"/>
    </source>
</evidence>
<dbReference type="PROSITE" id="PS50011">
    <property type="entry name" value="PROTEIN_KINASE_DOM"/>
    <property type="match status" value="1"/>
</dbReference>
<keyword evidence="1" id="KW-0808">Transferase</keyword>
<proteinExistence type="predicted"/>
<dbReference type="GO" id="GO:0005829">
    <property type="term" value="C:cytosol"/>
    <property type="evidence" value="ECO:0007669"/>
    <property type="project" value="TreeGrafter"/>
</dbReference>
<dbReference type="PROSITE" id="PS00108">
    <property type="entry name" value="PROTEIN_KINASE_ST"/>
    <property type="match status" value="1"/>
</dbReference>
<dbReference type="GO" id="GO:0042594">
    <property type="term" value="P:response to starvation"/>
    <property type="evidence" value="ECO:0007669"/>
    <property type="project" value="TreeGrafter"/>
</dbReference>
<dbReference type="Gene3D" id="1.10.510.10">
    <property type="entry name" value="Transferase(Phosphotransferase) domain 1"/>
    <property type="match status" value="1"/>
</dbReference>
<dbReference type="PANTHER" id="PTHR24348:SF22">
    <property type="entry name" value="NON-SPECIFIC SERINE_THREONINE PROTEIN KINASE"/>
    <property type="match status" value="1"/>
</dbReference>
<keyword evidence="3" id="KW-0418">Kinase</keyword>
<evidence type="ECO:0000256" key="5">
    <source>
        <dbReference type="PROSITE-ProRule" id="PRU10141"/>
    </source>
</evidence>
<feature type="domain" description="Protein kinase" evidence="7">
    <location>
        <begin position="63"/>
        <end position="334"/>
    </location>
</feature>
<feature type="compositionally biased region" description="Polar residues" evidence="6">
    <location>
        <begin position="44"/>
        <end position="53"/>
    </location>
</feature>
<evidence type="ECO:0000256" key="4">
    <source>
        <dbReference type="ARBA" id="ARBA00022840"/>
    </source>
</evidence>
<evidence type="ECO:0000313" key="8">
    <source>
        <dbReference type="EMBL" id="CAI78495.1"/>
    </source>
</evidence>
<keyword evidence="4 5" id="KW-0067">ATP-binding</keyword>
<dbReference type="GO" id="GO:0005776">
    <property type="term" value="C:autophagosome"/>
    <property type="evidence" value="ECO:0007669"/>
    <property type="project" value="TreeGrafter"/>
</dbReference>
<feature type="binding site" evidence="5">
    <location>
        <position position="91"/>
    </location>
    <ligand>
        <name>ATP</name>
        <dbReference type="ChEBI" id="CHEBI:30616"/>
    </ligand>
</feature>
<dbReference type="GO" id="GO:0005524">
    <property type="term" value="F:ATP binding"/>
    <property type="evidence" value="ECO:0007669"/>
    <property type="project" value="UniProtKB-UniRule"/>
</dbReference>
<evidence type="ECO:0000256" key="2">
    <source>
        <dbReference type="ARBA" id="ARBA00022741"/>
    </source>
</evidence>
<dbReference type="AlphaFoldDB" id="Q2Z0A5"/>
<dbReference type="PROSITE" id="PS00107">
    <property type="entry name" value="PROTEIN_KINASE_ATP"/>
    <property type="match status" value="1"/>
</dbReference>
<dbReference type="PANTHER" id="PTHR24348">
    <property type="entry name" value="SERINE/THREONINE-PROTEIN KINASE UNC-51-RELATED"/>
    <property type="match status" value="1"/>
</dbReference>
<organism evidence="8">
    <name type="scientific">uncultured beta proteobacterium</name>
    <dbReference type="NCBI Taxonomy" id="86027"/>
    <lineage>
        <taxon>Bacteria</taxon>
        <taxon>Pseudomonadati</taxon>
        <taxon>Pseudomonadota</taxon>
        <taxon>Betaproteobacteria</taxon>
        <taxon>environmental samples</taxon>
    </lineage>
</organism>
<dbReference type="InterPro" id="IPR011009">
    <property type="entry name" value="Kinase-like_dom_sf"/>
</dbReference>
<feature type="region of interest" description="Disordered" evidence="6">
    <location>
        <begin position="31"/>
        <end position="53"/>
    </location>
</feature>
<evidence type="ECO:0000256" key="3">
    <source>
        <dbReference type="ARBA" id="ARBA00022777"/>
    </source>
</evidence>
<dbReference type="InterPro" id="IPR000719">
    <property type="entry name" value="Prot_kinase_dom"/>
</dbReference>